<dbReference type="Pfam" id="PF17148">
    <property type="entry name" value="DUF5117"/>
    <property type="match status" value="1"/>
</dbReference>
<dbReference type="InterPro" id="IPR033428">
    <property type="entry name" value="DUF5118"/>
</dbReference>
<keyword evidence="7" id="KW-1185">Reference proteome</keyword>
<evidence type="ECO:0000259" key="3">
    <source>
        <dbReference type="Pfam" id="PF16313"/>
    </source>
</evidence>
<feature type="region of interest" description="Disordered" evidence="1">
    <location>
        <begin position="28"/>
        <end position="47"/>
    </location>
</feature>
<gene>
    <name evidence="6" type="ORF">SAMN05444145_102182</name>
</gene>
<dbReference type="Gene3D" id="3.40.390.10">
    <property type="entry name" value="Collagenase (Catalytic Domain)"/>
    <property type="match status" value="1"/>
</dbReference>
<evidence type="ECO:0000259" key="4">
    <source>
        <dbReference type="Pfam" id="PF17148"/>
    </source>
</evidence>
<evidence type="ECO:0008006" key="8">
    <source>
        <dbReference type="Google" id="ProtNLM"/>
    </source>
</evidence>
<sequence>MNTRRFTLMAAALATLFLLAAAPAEAKKKPGRKSKKTEAAAPKADSLKKDKKKGYEELLKGAVTDKGLFDVHRKGTDFLFEIPDSLMGRDILIVNKISGVPYALNDSGINKGMGYGEKIVRFRKDTLYKKVWVMTYDPRITSPEGDRITRSVKDNYRETAIEQFPIEAYNPDSTTVVIKVNKVFDGSEKSFNNVFGALRISGSPKKDLSKIESVKSFPENIIVKSTLSGSHSGEGGSTAVTVDITSNLVLLAEEPMVARFSDERVGYFEIGHLYFNDNQQKAEERAFINRWRLEPKPEDVERYKRGELVEPQKPIVLWIDPATPPVWVPYIKKGIVEWQEAFEAAGFKNAIIAKEVDPEDKEFDIDDVRYSVVTYAASETANAMGPSVIDPRSGEIIEADIIWWHNVMSILQAWIRLQTGAVDPQARANKLPTELMGNAVRFVSSHELGHSLGLKHNFGASYSVPVDSLRSKTYTASHGTASSIMDYARFNYVAQPEDGITQLTPKIGTYDKHAINWGYRWLGAKDPHEELPTLNAWLREHEDDPEYWYGEQRFQGNEDPRSQSEDLGNDAVKASLYGLKNLQRIVPHITDWTSEEGELQYESGRFLMAVVFQWMAYADHVKTNVGGFYLNNVVAGHDIDRYIPVPAAYQRKSVKYLIDQVFTIPEWLFNAKVWDKAYAQRLSPVGMMEYAPYNFARELQYKAYYELLADERLVRMYEVEARQGRGAKTYTPEQMMDDITRAVFIRPGSRTLTIWERMSQKNYLDALIVSSNITMVKTTKLGSTLHEHDGRGCCSLMQEAPELHLEPLPRPEDIQFRTARNYDLMKRVSETTSAKRAEMRRLLTLVQGRTGSGDQATRNHYRDLELRLKEALRML</sequence>
<keyword evidence="2" id="KW-0732">Signal</keyword>
<feature type="domain" description="EcxA zinc-binding" evidence="3">
    <location>
        <begin position="429"/>
        <end position="744"/>
    </location>
</feature>
<dbReference type="PANTHER" id="PTHR38478:SF1">
    <property type="entry name" value="ZINC DEPENDENT METALLOPROTEASE DOMAIN LIPOPROTEIN"/>
    <property type="match status" value="1"/>
</dbReference>
<organism evidence="6 7">
    <name type="scientific">Alistipes timonensis JC136</name>
    <dbReference type="NCBI Taxonomy" id="1033731"/>
    <lineage>
        <taxon>Bacteria</taxon>
        <taxon>Pseudomonadati</taxon>
        <taxon>Bacteroidota</taxon>
        <taxon>Bacteroidia</taxon>
        <taxon>Bacteroidales</taxon>
        <taxon>Rikenellaceae</taxon>
        <taxon>Alistipes</taxon>
    </lineage>
</organism>
<dbReference type="Pfam" id="PF17162">
    <property type="entry name" value="DUF5118"/>
    <property type="match status" value="1"/>
</dbReference>
<dbReference type="PANTHER" id="PTHR38478">
    <property type="entry name" value="PEPTIDASE M1A AND M12B"/>
    <property type="match status" value="1"/>
</dbReference>
<feature type="domain" description="DUF5118" evidence="5">
    <location>
        <begin position="53"/>
        <end position="99"/>
    </location>
</feature>
<feature type="chain" id="PRO_5010343559" description="Zinc-dependent metalloprotease" evidence="2">
    <location>
        <begin position="27"/>
        <end position="875"/>
    </location>
</feature>
<dbReference type="GO" id="GO:0008237">
    <property type="term" value="F:metallopeptidase activity"/>
    <property type="evidence" value="ECO:0007669"/>
    <property type="project" value="InterPro"/>
</dbReference>
<dbReference type="RefSeq" id="WP_231290874.1">
    <property type="nucleotide sequence ID" value="NZ_CAEG01000012.1"/>
</dbReference>
<dbReference type="InterPro" id="IPR032534">
    <property type="entry name" value="EcxA_zinc-bd"/>
</dbReference>
<dbReference type="CDD" id="cd04276">
    <property type="entry name" value="ZnMc_MMP_like_2"/>
    <property type="match status" value="1"/>
</dbReference>
<dbReference type="InterPro" id="IPR034032">
    <property type="entry name" value="Zn_MMP-like_bac"/>
</dbReference>
<feature type="signal peptide" evidence="2">
    <location>
        <begin position="1"/>
        <end position="26"/>
    </location>
</feature>
<dbReference type="InterPro" id="IPR033413">
    <property type="entry name" value="DUF5117"/>
</dbReference>
<evidence type="ECO:0000259" key="5">
    <source>
        <dbReference type="Pfam" id="PF17162"/>
    </source>
</evidence>
<name>A0A1H3ZEC3_9BACT</name>
<evidence type="ECO:0000313" key="7">
    <source>
        <dbReference type="Proteomes" id="UP000183253"/>
    </source>
</evidence>
<dbReference type="AlphaFoldDB" id="A0A1H3ZEC3"/>
<dbReference type="SUPFAM" id="SSF55486">
    <property type="entry name" value="Metalloproteases ('zincins'), catalytic domain"/>
    <property type="match status" value="1"/>
</dbReference>
<protein>
    <recommendedName>
        <fullName evidence="8">Zinc-dependent metalloprotease</fullName>
    </recommendedName>
</protein>
<feature type="domain" description="DUF5117" evidence="4">
    <location>
        <begin position="112"/>
        <end position="296"/>
    </location>
</feature>
<dbReference type="Proteomes" id="UP000183253">
    <property type="component" value="Unassembled WGS sequence"/>
</dbReference>
<dbReference type="EMBL" id="FNRI01000002">
    <property type="protein sequence ID" value="SEA21985.1"/>
    <property type="molecule type" value="Genomic_DNA"/>
</dbReference>
<dbReference type="STRING" id="1033731.SAMN05444145_102182"/>
<accession>A0A1H3ZEC3</accession>
<dbReference type="Pfam" id="PF16313">
    <property type="entry name" value="DUF4953"/>
    <property type="match status" value="1"/>
</dbReference>
<evidence type="ECO:0000256" key="1">
    <source>
        <dbReference type="SAM" id="MobiDB-lite"/>
    </source>
</evidence>
<dbReference type="InterPro" id="IPR024079">
    <property type="entry name" value="MetalloPept_cat_dom_sf"/>
</dbReference>
<evidence type="ECO:0000256" key="2">
    <source>
        <dbReference type="SAM" id="SignalP"/>
    </source>
</evidence>
<evidence type="ECO:0000313" key="6">
    <source>
        <dbReference type="EMBL" id="SEA21985.1"/>
    </source>
</evidence>
<reference evidence="6 7" key="1">
    <citation type="submission" date="2016-10" db="EMBL/GenBank/DDBJ databases">
        <authorList>
            <person name="de Groot N.N."/>
        </authorList>
    </citation>
    <scope>NUCLEOTIDE SEQUENCE [LARGE SCALE GENOMIC DNA]</scope>
    <source>
        <strain evidence="6 7">DSM 25383</strain>
    </source>
</reference>
<proteinExistence type="predicted"/>